<dbReference type="OrthoDB" id="396512at2"/>
<dbReference type="PATRIC" id="fig|1324352.5.peg.2003"/>
<dbReference type="PANTHER" id="PTHR22916">
    <property type="entry name" value="GLYCOSYLTRANSFERASE"/>
    <property type="match status" value="1"/>
</dbReference>
<dbReference type="KEGG" id="cgn:OK18_09560"/>
<dbReference type="EMBL" id="CP009928">
    <property type="protein sequence ID" value="AKK72834.1"/>
    <property type="molecule type" value="Genomic_DNA"/>
</dbReference>
<dbReference type="SUPFAM" id="SSF53448">
    <property type="entry name" value="Nucleotide-diphospho-sugar transferases"/>
    <property type="match status" value="1"/>
</dbReference>
<feature type="domain" description="Glycosyltransferase 2-like" evidence="1">
    <location>
        <begin position="11"/>
        <end position="119"/>
    </location>
</feature>
<dbReference type="Proteomes" id="UP000035213">
    <property type="component" value="Chromosome"/>
</dbReference>
<dbReference type="GO" id="GO:0016758">
    <property type="term" value="F:hexosyltransferase activity"/>
    <property type="evidence" value="ECO:0007669"/>
    <property type="project" value="UniProtKB-ARBA"/>
</dbReference>
<dbReference type="PANTHER" id="PTHR22916:SF3">
    <property type="entry name" value="UDP-GLCNAC:BETAGAL BETA-1,3-N-ACETYLGLUCOSAMINYLTRANSFERASE-LIKE PROTEIN 1"/>
    <property type="match status" value="1"/>
</dbReference>
<protein>
    <recommendedName>
        <fullName evidence="1">Glycosyltransferase 2-like domain-containing protein</fullName>
    </recommendedName>
</protein>
<reference evidence="2 3" key="1">
    <citation type="submission" date="2014-11" db="EMBL/GenBank/DDBJ databases">
        <authorList>
            <person name="Park G.-S."/>
            <person name="Hong S.-J."/>
            <person name="Jung B.K."/>
            <person name="Khan A.R."/>
            <person name="Kwak Y."/>
            <person name="Shin J.-H."/>
        </authorList>
    </citation>
    <scope>NUCLEOTIDE SEQUENCE [LARGE SCALE GENOMIC DNA]</scope>
    <source>
        <strain evidence="2 3">DSM 27622</strain>
    </source>
</reference>
<organism evidence="2 3">
    <name type="scientific">Chryseobacterium gallinarum</name>
    <dbReference type="NCBI Taxonomy" id="1324352"/>
    <lineage>
        <taxon>Bacteria</taxon>
        <taxon>Pseudomonadati</taxon>
        <taxon>Bacteroidota</taxon>
        <taxon>Flavobacteriia</taxon>
        <taxon>Flavobacteriales</taxon>
        <taxon>Weeksellaceae</taxon>
        <taxon>Chryseobacterium group</taxon>
        <taxon>Chryseobacterium</taxon>
    </lineage>
</organism>
<gene>
    <name evidence="2" type="ORF">OK18_09560</name>
</gene>
<evidence type="ECO:0000259" key="1">
    <source>
        <dbReference type="Pfam" id="PF00535"/>
    </source>
</evidence>
<dbReference type="AlphaFoldDB" id="A0A0G3M1S5"/>
<dbReference type="Gene3D" id="3.90.550.10">
    <property type="entry name" value="Spore Coat Polysaccharide Biosynthesis Protein SpsA, Chain A"/>
    <property type="match status" value="1"/>
</dbReference>
<evidence type="ECO:0000313" key="3">
    <source>
        <dbReference type="Proteomes" id="UP000035213"/>
    </source>
</evidence>
<sequence>MSSKMEGPLVTIVVVSYNHSKYIKENLNSVKHQTYKNIQLIVGDDASQDHSVKIFEQWLKENEYPAEKNFHSYNTGLAQMLNECIELAKGKYIKLIAADDFLHPEAIERCVSKLESLGEEFGMIYTDTFAVDDSSAIIPDIADYNTSGNVAPLVFRQELIKGNRIPALTVMMRRKALIETGKYDSKFIVEDYYRWLKINEKYLISYIPEKLAYYRTHAENISKTRAERVETEFVMLQTMFDKDGKVKDKINGFIQQKYLSGQDISEEFFTLYKKYPFHVKRLIFCIQNHIPPSLYKIACKFF</sequence>
<evidence type="ECO:0000313" key="2">
    <source>
        <dbReference type="EMBL" id="AKK72834.1"/>
    </source>
</evidence>
<dbReference type="InterPro" id="IPR029044">
    <property type="entry name" value="Nucleotide-diphossugar_trans"/>
</dbReference>
<accession>A0A0G3M1S5</accession>
<dbReference type="RefSeq" id="WP_053327864.1">
    <property type="nucleotide sequence ID" value="NZ_CP009928.1"/>
</dbReference>
<dbReference type="Pfam" id="PF00535">
    <property type="entry name" value="Glycos_transf_2"/>
    <property type="match status" value="1"/>
</dbReference>
<name>A0A0G3M1S5_CHRGL</name>
<dbReference type="InterPro" id="IPR001173">
    <property type="entry name" value="Glyco_trans_2-like"/>
</dbReference>
<proteinExistence type="predicted"/>
<dbReference type="STRING" id="1324352.OK18_09560"/>